<dbReference type="GO" id="GO:0015833">
    <property type="term" value="P:peptide transport"/>
    <property type="evidence" value="ECO:0007669"/>
    <property type="project" value="InterPro"/>
</dbReference>
<evidence type="ECO:0000259" key="9">
    <source>
        <dbReference type="Pfam" id="PF08352"/>
    </source>
</evidence>
<feature type="domain" description="Oligopeptide/dipeptide ABC transporter C-terminal" evidence="9">
    <location>
        <begin position="44"/>
        <end position="107"/>
    </location>
</feature>
<dbReference type="GO" id="GO:0005524">
    <property type="term" value="F:ATP binding"/>
    <property type="evidence" value="ECO:0007669"/>
    <property type="project" value="UniProtKB-KW"/>
</dbReference>
<dbReference type="InterPro" id="IPR013563">
    <property type="entry name" value="Oligopep_ABC_C"/>
</dbReference>
<keyword evidence="6" id="KW-0067">ATP-binding</keyword>
<dbReference type="EMBL" id="BARW01040490">
    <property type="protein sequence ID" value="GAJ18348.1"/>
    <property type="molecule type" value="Genomic_DNA"/>
</dbReference>
<evidence type="ECO:0000256" key="3">
    <source>
        <dbReference type="ARBA" id="ARBA00022475"/>
    </source>
</evidence>
<proteinExistence type="predicted"/>
<keyword evidence="4" id="KW-0997">Cell inner membrane</keyword>
<evidence type="ECO:0000313" key="10">
    <source>
        <dbReference type="EMBL" id="GAJ18348.1"/>
    </source>
</evidence>
<evidence type="ECO:0000256" key="6">
    <source>
        <dbReference type="ARBA" id="ARBA00022840"/>
    </source>
</evidence>
<keyword evidence="5" id="KW-0547">Nucleotide-binding</keyword>
<dbReference type="InterPro" id="IPR050388">
    <property type="entry name" value="ABC_Ni/Peptide_Import"/>
</dbReference>
<dbReference type="AlphaFoldDB" id="X1ULK4"/>
<evidence type="ECO:0000256" key="4">
    <source>
        <dbReference type="ARBA" id="ARBA00022519"/>
    </source>
</evidence>
<evidence type="ECO:0000256" key="2">
    <source>
        <dbReference type="ARBA" id="ARBA00022448"/>
    </source>
</evidence>
<keyword evidence="3" id="KW-1003">Cell membrane</keyword>
<comment type="caution">
    <text evidence="10">The sequence shown here is derived from an EMBL/GenBank/DDBJ whole genome shotgun (WGS) entry which is preliminary data.</text>
</comment>
<keyword evidence="7" id="KW-1278">Translocase</keyword>
<reference evidence="10" key="1">
    <citation type="journal article" date="2014" name="Front. Microbiol.">
        <title>High frequency of phylogenetically diverse reductive dehalogenase-homologous genes in deep subseafloor sedimentary metagenomes.</title>
        <authorList>
            <person name="Kawai M."/>
            <person name="Futagami T."/>
            <person name="Toyoda A."/>
            <person name="Takaki Y."/>
            <person name="Nishi S."/>
            <person name="Hori S."/>
            <person name="Arai W."/>
            <person name="Tsubouchi T."/>
            <person name="Morono Y."/>
            <person name="Uchiyama I."/>
            <person name="Ito T."/>
            <person name="Fujiyama A."/>
            <person name="Inagaki F."/>
            <person name="Takami H."/>
        </authorList>
    </citation>
    <scope>NUCLEOTIDE SEQUENCE</scope>
    <source>
        <strain evidence="10">Expedition CK06-06</strain>
    </source>
</reference>
<dbReference type="PANTHER" id="PTHR43297">
    <property type="entry name" value="OLIGOPEPTIDE TRANSPORT ATP-BINDING PROTEIN APPD"/>
    <property type="match status" value="1"/>
</dbReference>
<feature type="non-terminal residue" evidence="10">
    <location>
        <position position="122"/>
    </location>
</feature>
<keyword evidence="2" id="KW-0813">Transport</keyword>
<evidence type="ECO:0000256" key="1">
    <source>
        <dbReference type="ARBA" id="ARBA00004370"/>
    </source>
</evidence>
<comment type="subcellular location">
    <subcellularLocation>
        <location evidence="1">Membrane</location>
    </subcellularLocation>
</comment>
<sequence>DQIHRLLRGMVEKKGSSLIMITHSLGVVRELVDRIYVMYAGDIVETAETKRFFAKPFHPYSVGLMKCIPKLSGGGISTGIYGYVPDYVNPPQGCRFFSRCPNSLAICENKKPPMHEIEEGHH</sequence>
<dbReference type="Gene3D" id="3.40.50.300">
    <property type="entry name" value="P-loop containing nucleotide triphosphate hydrolases"/>
    <property type="match status" value="1"/>
</dbReference>
<dbReference type="Pfam" id="PF08352">
    <property type="entry name" value="oligo_HPY"/>
    <property type="match status" value="1"/>
</dbReference>
<dbReference type="PANTHER" id="PTHR43297:SF14">
    <property type="entry name" value="ATPASE AAA-TYPE CORE DOMAIN-CONTAINING PROTEIN"/>
    <property type="match status" value="1"/>
</dbReference>
<keyword evidence="8" id="KW-0472">Membrane</keyword>
<accession>X1ULK4</accession>
<protein>
    <recommendedName>
        <fullName evidence="9">Oligopeptide/dipeptide ABC transporter C-terminal domain-containing protein</fullName>
    </recommendedName>
</protein>
<dbReference type="InterPro" id="IPR027417">
    <property type="entry name" value="P-loop_NTPase"/>
</dbReference>
<evidence type="ECO:0000256" key="5">
    <source>
        <dbReference type="ARBA" id="ARBA00022741"/>
    </source>
</evidence>
<gene>
    <name evidence="10" type="ORF">S12H4_61149</name>
</gene>
<organism evidence="10">
    <name type="scientific">marine sediment metagenome</name>
    <dbReference type="NCBI Taxonomy" id="412755"/>
    <lineage>
        <taxon>unclassified sequences</taxon>
        <taxon>metagenomes</taxon>
        <taxon>ecological metagenomes</taxon>
    </lineage>
</organism>
<dbReference type="NCBIfam" id="TIGR01727">
    <property type="entry name" value="oligo_HPY"/>
    <property type="match status" value="1"/>
</dbReference>
<evidence type="ECO:0000256" key="7">
    <source>
        <dbReference type="ARBA" id="ARBA00022967"/>
    </source>
</evidence>
<dbReference type="SUPFAM" id="SSF52540">
    <property type="entry name" value="P-loop containing nucleoside triphosphate hydrolases"/>
    <property type="match status" value="1"/>
</dbReference>
<feature type="non-terminal residue" evidence="10">
    <location>
        <position position="1"/>
    </location>
</feature>
<name>X1ULK4_9ZZZZ</name>
<evidence type="ECO:0000256" key="8">
    <source>
        <dbReference type="ARBA" id="ARBA00023136"/>
    </source>
</evidence>
<dbReference type="GO" id="GO:0016020">
    <property type="term" value="C:membrane"/>
    <property type="evidence" value="ECO:0007669"/>
    <property type="project" value="UniProtKB-SubCell"/>
</dbReference>